<organism evidence="3">
    <name type="scientific">Campylobacter jejuni</name>
    <dbReference type="NCBI Taxonomy" id="197"/>
    <lineage>
        <taxon>Bacteria</taxon>
        <taxon>Pseudomonadati</taxon>
        <taxon>Campylobacterota</taxon>
        <taxon>Epsilonproteobacteria</taxon>
        <taxon>Campylobacterales</taxon>
        <taxon>Campylobacteraceae</taxon>
        <taxon>Campylobacter</taxon>
    </lineage>
</organism>
<dbReference type="Pfam" id="PF00534">
    <property type="entry name" value="Glycos_transf_1"/>
    <property type="match status" value="1"/>
</dbReference>
<evidence type="ECO:0000259" key="2">
    <source>
        <dbReference type="Pfam" id="PF00534"/>
    </source>
</evidence>
<dbReference type="EMBL" id="AALMXY010000001">
    <property type="protein sequence ID" value="EDB2811540.1"/>
    <property type="molecule type" value="Genomic_DNA"/>
</dbReference>
<accession>A0A626TPB5</accession>
<evidence type="ECO:0000256" key="1">
    <source>
        <dbReference type="ARBA" id="ARBA00022679"/>
    </source>
</evidence>
<keyword evidence="1 3" id="KW-0808">Transferase</keyword>
<dbReference type="PANTHER" id="PTHR46401">
    <property type="entry name" value="GLYCOSYLTRANSFERASE WBBK-RELATED"/>
    <property type="match status" value="1"/>
</dbReference>
<dbReference type="AlphaFoldDB" id="A0A626TPB5"/>
<dbReference type="GO" id="GO:0016757">
    <property type="term" value="F:glycosyltransferase activity"/>
    <property type="evidence" value="ECO:0007669"/>
    <property type="project" value="InterPro"/>
</dbReference>
<proteinExistence type="predicted"/>
<comment type="caution">
    <text evidence="3">The sequence shown here is derived from an EMBL/GenBank/DDBJ whole genome shotgun (WGS) entry which is preliminary data.</text>
</comment>
<dbReference type="InterPro" id="IPR001296">
    <property type="entry name" value="Glyco_trans_1"/>
</dbReference>
<dbReference type="SUPFAM" id="SSF53756">
    <property type="entry name" value="UDP-Glycosyltransferase/glycogen phosphorylase"/>
    <property type="match status" value="1"/>
</dbReference>
<feature type="domain" description="Glycosyl transferase family 1" evidence="2">
    <location>
        <begin position="205"/>
        <end position="360"/>
    </location>
</feature>
<evidence type="ECO:0000313" key="3">
    <source>
        <dbReference type="EMBL" id="EDB2811540.1"/>
    </source>
</evidence>
<gene>
    <name evidence="3" type="ORF">F9S17_01675</name>
</gene>
<dbReference type="Gene3D" id="3.40.50.2000">
    <property type="entry name" value="Glycogen Phosphorylase B"/>
    <property type="match status" value="1"/>
</dbReference>
<protein>
    <submittedName>
        <fullName evidence="3">Glycosyltransferase family 4 protein</fullName>
    </submittedName>
</protein>
<reference evidence="3" key="1">
    <citation type="submission" date="2019-10" db="EMBL/GenBank/DDBJ databases">
        <authorList>
            <consortium name="NARMS: The National Antimicrobial Resistance Monitoring System"/>
        </authorList>
    </citation>
    <scope>NUCLEOTIDE SEQUENCE</scope>
    <source>
        <strain evidence="3">FSIS11925172</strain>
    </source>
</reference>
<dbReference type="PANTHER" id="PTHR46401:SF2">
    <property type="entry name" value="GLYCOSYLTRANSFERASE WBBK-RELATED"/>
    <property type="match status" value="1"/>
</dbReference>
<name>A0A626TPB5_CAMJU</name>
<sequence>MFIIYDFTRLDQRQNLPTPSGVDRVDLYYILFLLKTYSKIIFVRGYGGYLKTYPTQSALDVLRKIAKNWAEIDNISYNIDKNDFINTKIDAERILKNNIQYTYFNLTHSLLIGRYTIAKFAVKDNIKMIYFCHDMTPITHPEYHAEGMISFKQHSCVMKLMLWSADLILTTSQAVQQDVLNYSKEIGVNPPKVVAKEIGAEENFLKARWSKQDSHKHFIYVGTFEPRKNHILLFLAWKKLYSILQENTPMLYIIGRKGWLIDWLDRYFEVEPNVSRFVKRLENIQDSQLEKLMLESYATLNPSYTEGWGMPVAESVSMGVPTICSDIPAYHESSQECAIFLSPLNVDVWVDTILDVLSDRVIFPDYVYKIPTWKEYFAEIDEILNKDFFLRDKKQYIQVFYNSLEDFHFAAHKIQPNQKVKKSIKYKMRLKLLRSKFYFVRFFGQFFLTLKIKKRRDS</sequence>